<keyword evidence="2" id="KW-0812">Transmembrane</keyword>
<keyword evidence="4" id="KW-1185">Reference proteome</keyword>
<dbReference type="HOGENOM" id="CLU_1356701_0_0_1"/>
<evidence type="ECO:0000256" key="2">
    <source>
        <dbReference type="SAM" id="Phobius"/>
    </source>
</evidence>
<proteinExistence type="predicted"/>
<dbReference type="Proteomes" id="UP000001514">
    <property type="component" value="Unassembled WGS sequence"/>
</dbReference>
<keyword evidence="2" id="KW-0472">Membrane</keyword>
<accession>D8RJ14</accession>
<gene>
    <name evidence="3" type="ORF">SELMODRAFT_441370</name>
</gene>
<reference evidence="3 4" key="1">
    <citation type="journal article" date="2011" name="Science">
        <title>The Selaginella genome identifies genetic changes associated with the evolution of vascular plants.</title>
        <authorList>
            <person name="Banks J.A."/>
            <person name="Nishiyama T."/>
            <person name="Hasebe M."/>
            <person name="Bowman J.L."/>
            <person name="Gribskov M."/>
            <person name="dePamphilis C."/>
            <person name="Albert V.A."/>
            <person name="Aono N."/>
            <person name="Aoyama T."/>
            <person name="Ambrose B.A."/>
            <person name="Ashton N.W."/>
            <person name="Axtell M.J."/>
            <person name="Barker E."/>
            <person name="Barker M.S."/>
            <person name="Bennetzen J.L."/>
            <person name="Bonawitz N.D."/>
            <person name="Chapple C."/>
            <person name="Cheng C."/>
            <person name="Correa L.G."/>
            <person name="Dacre M."/>
            <person name="DeBarry J."/>
            <person name="Dreyer I."/>
            <person name="Elias M."/>
            <person name="Engstrom E.M."/>
            <person name="Estelle M."/>
            <person name="Feng L."/>
            <person name="Finet C."/>
            <person name="Floyd S.K."/>
            <person name="Frommer W.B."/>
            <person name="Fujita T."/>
            <person name="Gramzow L."/>
            <person name="Gutensohn M."/>
            <person name="Harholt J."/>
            <person name="Hattori M."/>
            <person name="Heyl A."/>
            <person name="Hirai T."/>
            <person name="Hiwatashi Y."/>
            <person name="Ishikawa M."/>
            <person name="Iwata M."/>
            <person name="Karol K.G."/>
            <person name="Koehler B."/>
            <person name="Kolukisaoglu U."/>
            <person name="Kubo M."/>
            <person name="Kurata T."/>
            <person name="Lalonde S."/>
            <person name="Li K."/>
            <person name="Li Y."/>
            <person name="Litt A."/>
            <person name="Lyons E."/>
            <person name="Manning G."/>
            <person name="Maruyama T."/>
            <person name="Michael T.P."/>
            <person name="Mikami K."/>
            <person name="Miyazaki S."/>
            <person name="Morinaga S."/>
            <person name="Murata T."/>
            <person name="Mueller-Roeber B."/>
            <person name="Nelson D.R."/>
            <person name="Obara M."/>
            <person name="Oguri Y."/>
            <person name="Olmstead R.G."/>
            <person name="Onodera N."/>
            <person name="Petersen B.L."/>
            <person name="Pils B."/>
            <person name="Prigge M."/>
            <person name="Rensing S.A."/>
            <person name="Riano-Pachon D.M."/>
            <person name="Roberts A.W."/>
            <person name="Sato Y."/>
            <person name="Scheller H.V."/>
            <person name="Schulz B."/>
            <person name="Schulz C."/>
            <person name="Shakirov E.V."/>
            <person name="Shibagaki N."/>
            <person name="Shinohara N."/>
            <person name="Shippen D.E."/>
            <person name="Soerensen I."/>
            <person name="Sotooka R."/>
            <person name="Sugimoto N."/>
            <person name="Sugita M."/>
            <person name="Sumikawa N."/>
            <person name="Tanurdzic M."/>
            <person name="Theissen G."/>
            <person name="Ulvskov P."/>
            <person name="Wakazuki S."/>
            <person name="Weng J.K."/>
            <person name="Willats W.W."/>
            <person name="Wipf D."/>
            <person name="Wolf P.G."/>
            <person name="Yang L."/>
            <person name="Zimmer A.D."/>
            <person name="Zhu Q."/>
            <person name="Mitros T."/>
            <person name="Hellsten U."/>
            <person name="Loque D."/>
            <person name="Otillar R."/>
            <person name="Salamov A."/>
            <person name="Schmutz J."/>
            <person name="Shapiro H."/>
            <person name="Lindquist E."/>
            <person name="Lucas S."/>
            <person name="Rokhsar D."/>
            <person name="Grigoriev I.V."/>
        </authorList>
    </citation>
    <scope>NUCLEOTIDE SEQUENCE [LARGE SCALE GENOMIC DNA]</scope>
</reference>
<sequence>MLDRKTIYHQVHTTFITFIVAIIVVYELLQLAALCFQNWSSTKRDSLAPIQQPPMAAASRPRRSALERDDTRNGYSTPTLELDQPDALDQARELHTRFFIGAAAAGEATALVNMYGRCGERERCQDRLDEMEHRKITHSLNQQCLEALRFFRTMLLEGVRPDSFTFLKSLEKKLAISREEEKERKNQWKIYIGSSAMRSVEN</sequence>
<dbReference type="AlphaFoldDB" id="D8RJ14"/>
<dbReference type="Gramene" id="EFJ27626">
    <property type="protein sequence ID" value="EFJ27626"/>
    <property type="gene ID" value="SELMODRAFT_441370"/>
</dbReference>
<dbReference type="EMBL" id="GL377581">
    <property type="protein sequence ID" value="EFJ27626.1"/>
    <property type="molecule type" value="Genomic_DNA"/>
</dbReference>
<feature type="region of interest" description="Disordered" evidence="1">
    <location>
        <begin position="47"/>
        <end position="82"/>
    </location>
</feature>
<evidence type="ECO:0000313" key="3">
    <source>
        <dbReference type="EMBL" id="EFJ27626.1"/>
    </source>
</evidence>
<feature type="transmembrane region" description="Helical" evidence="2">
    <location>
        <begin position="15"/>
        <end position="36"/>
    </location>
</feature>
<dbReference type="InParanoid" id="D8RJ14"/>
<evidence type="ECO:0000313" key="4">
    <source>
        <dbReference type="Proteomes" id="UP000001514"/>
    </source>
</evidence>
<dbReference type="KEGG" id="smo:SELMODRAFT_441370"/>
<protein>
    <submittedName>
        <fullName evidence="3">Uncharacterized protein</fullName>
    </submittedName>
</protein>
<keyword evidence="2" id="KW-1133">Transmembrane helix</keyword>
<name>D8RJ14_SELML</name>
<evidence type="ECO:0000256" key="1">
    <source>
        <dbReference type="SAM" id="MobiDB-lite"/>
    </source>
</evidence>
<organism evidence="4">
    <name type="scientific">Selaginella moellendorffii</name>
    <name type="common">Spikemoss</name>
    <dbReference type="NCBI Taxonomy" id="88036"/>
    <lineage>
        <taxon>Eukaryota</taxon>
        <taxon>Viridiplantae</taxon>
        <taxon>Streptophyta</taxon>
        <taxon>Embryophyta</taxon>
        <taxon>Tracheophyta</taxon>
        <taxon>Lycopodiopsida</taxon>
        <taxon>Selaginellales</taxon>
        <taxon>Selaginellaceae</taxon>
        <taxon>Selaginella</taxon>
    </lineage>
</organism>